<feature type="domain" description="Restriction endonuclease type II-like" evidence="1">
    <location>
        <begin position="209"/>
        <end position="294"/>
    </location>
</feature>
<keyword evidence="2" id="KW-0255">Endonuclease</keyword>
<accession>A0A7X0FQI9</accession>
<dbReference type="Gene3D" id="3.40.960.10">
    <property type="entry name" value="VSR Endonuclease"/>
    <property type="match status" value="1"/>
</dbReference>
<dbReference type="InterPro" id="IPR049468">
    <property type="entry name" value="Restrct_endonuc-II-like_dom"/>
</dbReference>
<reference evidence="2 3" key="1">
    <citation type="submission" date="2020-08" db="EMBL/GenBank/DDBJ databases">
        <title>Sequencing the genomes of 1000 actinobacteria strains.</title>
        <authorList>
            <person name="Klenk H.-P."/>
        </authorList>
    </citation>
    <scope>NUCLEOTIDE SEQUENCE [LARGE SCALE GENOMIC DNA]</scope>
    <source>
        <strain evidence="2 3">DSM 12511</strain>
    </source>
</reference>
<name>A0A7X0FQI9_9MICO</name>
<protein>
    <submittedName>
        <fullName evidence="2">Very-short-patch-repair endonuclease</fullName>
    </submittedName>
</protein>
<keyword evidence="2" id="KW-0378">Hydrolase</keyword>
<dbReference type="Proteomes" id="UP000537775">
    <property type="component" value="Unassembled WGS sequence"/>
</dbReference>
<evidence type="ECO:0000259" key="1">
    <source>
        <dbReference type="Pfam" id="PF18741"/>
    </source>
</evidence>
<evidence type="ECO:0000313" key="3">
    <source>
        <dbReference type="Proteomes" id="UP000537775"/>
    </source>
</evidence>
<proteinExistence type="predicted"/>
<organism evidence="2 3">
    <name type="scientific">Microbacterium thalassium</name>
    <dbReference type="NCBI Taxonomy" id="362649"/>
    <lineage>
        <taxon>Bacteria</taxon>
        <taxon>Bacillati</taxon>
        <taxon>Actinomycetota</taxon>
        <taxon>Actinomycetes</taxon>
        <taxon>Micrococcales</taxon>
        <taxon>Microbacteriaceae</taxon>
        <taxon>Microbacterium</taxon>
    </lineage>
</organism>
<dbReference type="SUPFAM" id="SSF52980">
    <property type="entry name" value="Restriction endonuclease-like"/>
    <property type="match status" value="1"/>
</dbReference>
<dbReference type="GO" id="GO:0004519">
    <property type="term" value="F:endonuclease activity"/>
    <property type="evidence" value="ECO:0007669"/>
    <property type="project" value="UniProtKB-KW"/>
</dbReference>
<dbReference type="InterPro" id="IPR011335">
    <property type="entry name" value="Restrct_endonuc-II-like"/>
</dbReference>
<gene>
    <name evidence="2" type="ORF">HD594_001554</name>
</gene>
<dbReference type="AlphaFoldDB" id="A0A7X0FQI9"/>
<comment type="caution">
    <text evidence="2">The sequence shown here is derived from an EMBL/GenBank/DDBJ whole genome shotgun (WGS) entry which is preliminary data.</text>
</comment>
<keyword evidence="3" id="KW-1185">Reference proteome</keyword>
<evidence type="ECO:0000313" key="2">
    <source>
        <dbReference type="EMBL" id="MBB6391241.1"/>
    </source>
</evidence>
<dbReference type="Pfam" id="PF18741">
    <property type="entry name" value="MTES_1575"/>
    <property type="match status" value="1"/>
</dbReference>
<dbReference type="EMBL" id="JACHML010000001">
    <property type="protein sequence ID" value="MBB6391241.1"/>
    <property type="molecule type" value="Genomic_DNA"/>
</dbReference>
<sequence length="302" mass="33341">MTEADDDASRDAAAGPGAACAEAGIRVRSRAELLAEFGRRGLARAVAHGDWIRARQGAYLPGDAPSAFVRAVRVGGRLTCLSLLRHHGVFVQSRGPIHIHLPRSMSRMRDPDSRRRKLAGRSRRAPVLHWHRTIRPLPDDGAAVHPVDALAHAVRCQSPREAIASIDSALFTGFIAESDLGVLFEALPRKYRALRPHIDGRAESGPETLVRLMLRALGCTVELQVEFVGVGRVDLVADGWLVIECDSRQFHSSWEEQLRDRARDIELAAQGFLTLRFTATQIMHRPHEVVDALRGVLAARRL</sequence>
<keyword evidence="2" id="KW-0540">Nuclease</keyword>
<dbReference type="RefSeq" id="WP_271171182.1">
    <property type="nucleotide sequence ID" value="NZ_BAAAJR010000010.1"/>
</dbReference>